<name>A0A482F742_9ALPH</name>
<organism evidence="5 6">
    <name type="scientific">Phocid alphaherpesvirus 1</name>
    <dbReference type="NCBI Taxonomy" id="47418"/>
    <lineage>
        <taxon>Viruses</taxon>
        <taxon>Duplodnaviria</taxon>
        <taxon>Heunggongvirae</taxon>
        <taxon>Peploviricota</taxon>
        <taxon>Herviviricetes</taxon>
        <taxon>Herpesvirales</taxon>
        <taxon>Orthoherpesviridae</taxon>
        <taxon>Alphaherpesvirinae</taxon>
        <taxon>Varicellovirus</taxon>
        <taxon>Varicellovirus phocidalpha1</taxon>
    </lineage>
</organism>
<keyword evidence="6" id="KW-1185">Reference proteome</keyword>
<dbReference type="RefSeq" id="YP_010794832.1">
    <property type="nucleotide sequence ID" value="NC_075562.1"/>
</dbReference>
<evidence type="ECO:0000256" key="4">
    <source>
        <dbReference type="ARBA" id="ARBA00022562"/>
    </source>
</evidence>
<evidence type="ECO:0000256" key="2">
    <source>
        <dbReference type="ARBA" id="ARBA00006957"/>
    </source>
</evidence>
<dbReference type="InterPro" id="IPR005035">
    <property type="entry name" value="Herpes_UL3"/>
</dbReference>
<dbReference type="Proteomes" id="UP000326297">
    <property type="component" value="Segment"/>
</dbReference>
<dbReference type="KEGG" id="vg:80531847"/>
<keyword evidence="3" id="KW-0597">Phosphoprotein</keyword>
<protein>
    <submittedName>
        <fullName evidence="5">Nuclear protein UL3-like protein</fullName>
    </submittedName>
</protein>
<comment type="similarity">
    <text evidence="2">Belongs to the alphaherpesvirinae HHV-1 UL3 family.</text>
</comment>
<dbReference type="GeneID" id="80531847"/>
<dbReference type="Pfam" id="PF03369">
    <property type="entry name" value="Herpes_UL3"/>
    <property type="match status" value="1"/>
</dbReference>
<evidence type="ECO:0000313" key="6">
    <source>
        <dbReference type="Proteomes" id="UP000326297"/>
    </source>
</evidence>
<evidence type="ECO:0000313" key="5">
    <source>
        <dbReference type="EMBL" id="QBN85121.1"/>
    </source>
</evidence>
<dbReference type="GO" id="GO:0042025">
    <property type="term" value="C:host cell nucleus"/>
    <property type="evidence" value="ECO:0007669"/>
    <property type="project" value="UniProtKB-SubCell"/>
</dbReference>
<sequence length="201" mass="23166">MEPIPPILTVLGNWGWAVKSINDKTCETDCNLNVLNEPQLHANKLDVNESFKDKNSNYDVNYIEFDTLFMVSSIDELGRRQLTDTIRKDLRTSLAKFTIACTKTSSFSRSSTTRKKKSNLYNGRDFRSNKSLQMFVLCKKIHAKQIRDQIQSVIQARKPRKYYTRSSDGRTHPVVPVYIYEFSAVDKVYLHKDNVIDSSTA</sequence>
<evidence type="ECO:0000256" key="3">
    <source>
        <dbReference type="ARBA" id="ARBA00022553"/>
    </source>
</evidence>
<gene>
    <name evidence="5" type="primary">UL3</name>
</gene>
<dbReference type="EMBL" id="MH509440">
    <property type="protein sequence ID" value="QBN85121.1"/>
    <property type="molecule type" value="Genomic_DNA"/>
</dbReference>
<reference evidence="5" key="1">
    <citation type="submission" date="2018-06" db="EMBL/GenBank/DDBJ databases">
        <title>Metagenomic Sequencing for Combined Detection of RNA and DNA Viruses in Respiratory Samples From Pediatric Patients.</title>
        <authorList>
            <person name="van Boheemen S."/>
            <person name="van Rijn-Klink A.L."/>
            <person name="Pappas N."/>
            <person name="Carbo E.C."/>
            <person name="van 't Hof P."/>
            <person name="Vorderman R.H.P."/>
            <person name="Mei H."/>
            <person name="Claas E.C.J."/>
            <person name="Kroes A.C.M."/>
            <person name="de Vries J.J.C."/>
        </authorList>
    </citation>
    <scope>NUCLEOTIDE SEQUENCE [LARGE SCALE GENOMIC DNA]</scope>
</reference>
<comment type="subcellular location">
    <subcellularLocation>
        <location evidence="1">Host nucleus</location>
    </subcellularLocation>
</comment>
<evidence type="ECO:0000256" key="1">
    <source>
        <dbReference type="ARBA" id="ARBA00004147"/>
    </source>
</evidence>
<proteinExistence type="inferred from homology"/>
<keyword evidence="4" id="KW-1048">Host nucleus</keyword>
<accession>A0A482F742</accession>